<feature type="non-terminal residue" evidence="1">
    <location>
        <position position="82"/>
    </location>
</feature>
<comment type="caution">
    <text evidence="1">The sequence shown here is derived from an EMBL/GenBank/DDBJ whole genome shotgun (WGS) entry which is preliminary data.</text>
</comment>
<dbReference type="Proteomes" id="UP001497382">
    <property type="component" value="Unassembled WGS sequence"/>
</dbReference>
<evidence type="ECO:0000313" key="2">
    <source>
        <dbReference type="Proteomes" id="UP001497382"/>
    </source>
</evidence>
<protein>
    <submittedName>
        <fullName evidence="1">Uncharacterized protein</fullName>
    </submittedName>
</protein>
<organism evidence="1 2">
    <name type="scientific">Larinioides sclopetarius</name>
    <dbReference type="NCBI Taxonomy" id="280406"/>
    <lineage>
        <taxon>Eukaryota</taxon>
        <taxon>Metazoa</taxon>
        <taxon>Ecdysozoa</taxon>
        <taxon>Arthropoda</taxon>
        <taxon>Chelicerata</taxon>
        <taxon>Arachnida</taxon>
        <taxon>Araneae</taxon>
        <taxon>Araneomorphae</taxon>
        <taxon>Entelegynae</taxon>
        <taxon>Araneoidea</taxon>
        <taxon>Araneidae</taxon>
        <taxon>Larinioides</taxon>
    </lineage>
</organism>
<keyword evidence="2" id="KW-1185">Reference proteome</keyword>
<reference evidence="1 2" key="1">
    <citation type="submission" date="2024-04" db="EMBL/GenBank/DDBJ databases">
        <authorList>
            <person name="Rising A."/>
            <person name="Reimegard J."/>
            <person name="Sonavane S."/>
            <person name="Akerstrom W."/>
            <person name="Nylinder S."/>
            <person name="Hedman E."/>
            <person name="Kallberg Y."/>
        </authorList>
    </citation>
    <scope>NUCLEOTIDE SEQUENCE [LARGE SCALE GENOMIC DNA]</scope>
</reference>
<name>A0AAV2BCR2_9ARAC</name>
<evidence type="ECO:0000313" key="1">
    <source>
        <dbReference type="EMBL" id="CAL1293717.1"/>
    </source>
</evidence>
<dbReference type="EMBL" id="CAXIEN010000333">
    <property type="protein sequence ID" value="CAL1293717.1"/>
    <property type="molecule type" value="Genomic_DNA"/>
</dbReference>
<proteinExistence type="predicted"/>
<accession>A0AAV2BCR2</accession>
<dbReference type="AlphaFoldDB" id="A0AAV2BCR2"/>
<gene>
    <name evidence="1" type="ORF">LARSCL_LOCUS18360</name>
</gene>
<sequence>MILVSNICQYQLHLNTSRKNFPRKGDTIPLQGEWHRWTRAVTLVSNFCQIIIYHLHLNTSCQNSPERVTRFPYKGNGIGGRG</sequence>